<evidence type="ECO:0000256" key="4">
    <source>
        <dbReference type="PROSITE-ProRule" id="PRU00473"/>
    </source>
</evidence>
<dbReference type="Gene3D" id="3.30.1330.60">
    <property type="entry name" value="OmpA-like domain"/>
    <property type="match status" value="1"/>
</dbReference>
<protein>
    <recommendedName>
        <fullName evidence="6">OmpA-like domain-containing protein</fullName>
    </recommendedName>
</protein>
<feature type="domain" description="OmpA-like" evidence="6">
    <location>
        <begin position="141"/>
        <end position="256"/>
    </location>
</feature>
<dbReference type="PANTHER" id="PTHR30329">
    <property type="entry name" value="STATOR ELEMENT OF FLAGELLAR MOTOR COMPLEX"/>
    <property type="match status" value="1"/>
</dbReference>
<proteinExistence type="predicted"/>
<evidence type="ECO:0000256" key="2">
    <source>
        <dbReference type="ARBA" id="ARBA00023136"/>
    </source>
</evidence>
<dbReference type="SUPFAM" id="SSF103088">
    <property type="entry name" value="OmpA-like"/>
    <property type="match status" value="1"/>
</dbReference>
<evidence type="ECO:0000256" key="1">
    <source>
        <dbReference type="ARBA" id="ARBA00004442"/>
    </source>
</evidence>
<dbReference type="InterPro" id="IPR050330">
    <property type="entry name" value="Bact_OuterMem_StrucFunc"/>
</dbReference>
<name>A0A8J4DQ03_9ACTN</name>
<dbReference type="InterPro" id="IPR006665">
    <property type="entry name" value="OmpA-like"/>
</dbReference>
<evidence type="ECO:0000256" key="3">
    <source>
        <dbReference type="ARBA" id="ARBA00023237"/>
    </source>
</evidence>
<dbReference type="CDD" id="cd07185">
    <property type="entry name" value="OmpA_C-like"/>
    <property type="match status" value="1"/>
</dbReference>
<keyword evidence="8" id="KW-1185">Reference proteome</keyword>
<feature type="region of interest" description="Disordered" evidence="5">
    <location>
        <begin position="38"/>
        <end position="81"/>
    </location>
</feature>
<dbReference type="EMBL" id="BOPF01000009">
    <property type="protein sequence ID" value="GIJ46074.1"/>
    <property type="molecule type" value="Genomic_DNA"/>
</dbReference>
<evidence type="ECO:0000256" key="5">
    <source>
        <dbReference type="SAM" id="MobiDB-lite"/>
    </source>
</evidence>
<evidence type="ECO:0000313" key="7">
    <source>
        <dbReference type="EMBL" id="GIJ46074.1"/>
    </source>
</evidence>
<dbReference type="AlphaFoldDB" id="A0A8J4DQ03"/>
<sequence length="256" mass="26391">MDLAHRAYAARMRGATIVRLLLAASLLLSGCGDDGAPVARSTPGASDPAAPAVEEEATSLPPGAQPGLDDLDGDGKPDPTCSTQDFGAGLTLRIPCEIPNPHEPAEGTTLVKDSLFRLPAYEANLDGISGALVTARDTGGAKVVIMIFNSDNLFATGADTLNESHTLDPLIALLNAKFAGAAVQVRGHTDATGTASANQALSERRAETVRAYLTGHGMQASGVTAVGLGSTRPLVEETNDAGRAFNRRVELAIRLP</sequence>
<accession>A0A8J4DQ03</accession>
<dbReference type="PANTHER" id="PTHR30329:SF21">
    <property type="entry name" value="LIPOPROTEIN YIAD-RELATED"/>
    <property type="match status" value="1"/>
</dbReference>
<gene>
    <name evidence="7" type="ORF">Val02_29600</name>
</gene>
<comment type="subcellular location">
    <subcellularLocation>
        <location evidence="1">Cell outer membrane</location>
    </subcellularLocation>
</comment>
<dbReference type="InterPro" id="IPR006690">
    <property type="entry name" value="OMPA-like_CS"/>
</dbReference>
<keyword evidence="3" id="KW-0998">Cell outer membrane</keyword>
<dbReference type="Proteomes" id="UP000619260">
    <property type="component" value="Unassembled WGS sequence"/>
</dbReference>
<comment type="caution">
    <text evidence="7">The sequence shown here is derived from an EMBL/GenBank/DDBJ whole genome shotgun (WGS) entry which is preliminary data.</text>
</comment>
<dbReference type="PROSITE" id="PS51257">
    <property type="entry name" value="PROKAR_LIPOPROTEIN"/>
    <property type="match status" value="1"/>
</dbReference>
<dbReference type="PRINTS" id="PR01021">
    <property type="entry name" value="OMPADOMAIN"/>
</dbReference>
<evidence type="ECO:0000259" key="6">
    <source>
        <dbReference type="PROSITE" id="PS51123"/>
    </source>
</evidence>
<keyword evidence="2 4" id="KW-0472">Membrane</keyword>
<dbReference type="GO" id="GO:0009279">
    <property type="term" value="C:cell outer membrane"/>
    <property type="evidence" value="ECO:0007669"/>
    <property type="project" value="UniProtKB-SubCell"/>
</dbReference>
<evidence type="ECO:0000313" key="8">
    <source>
        <dbReference type="Proteomes" id="UP000619260"/>
    </source>
</evidence>
<dbReference type="Pfam" id="PF00691">
    <property type="entry name" value="OmpA"/>
    <property type="match status" value="1"/>
</dbReference>
<dbReference type="PROSITE" id="PS01068">
    <property type="entry name" value="OMPA_1"/>
    <property type="match status" value="1"/>
</dbReference>
<dbReference type="PROSITE" id="PS51123">
    <property type="entry name" value="OMPA_2"/>
    <property type="match status" value="1"/>
</dbReference>
<reference evidence="7" key="1">
    <citation type="submission" date="2021-01" db="EMBL/GenBank/DDBJ databases">
        <title>Whole genome shotgun sequence of Virgisporangium aliadipatigenens NBRC 105644.</title>
        <authorList>
            <person name="Komaki H."/>
            <person name="Tamura T."/>
        </authorList>
    </citation>
    <scope>NUCLEOTIDE SEQUENCE</scope>
    <source>
        <strain evidence="7">NBRC 105644</strain>
    </source>
</reference>
<organism evidence="7 8">
    <name type="scientific">Virgisporangium aliadipatigenens</name>
    <dbReference type="NCBI Taxonomy" id="741659"/>
    <lineage>
        <taxon>Bacteria</taxon>
        <taxon>Bacillati</taxon>
        <taxon>Actinomycetota</taxon>
        <taxon>Actinomycetes</taxon>
        <taxon>Micromonosporales</taxon>
        <taxon>Micromonosporaceae</taxon>
        <taxon>Virgisporangium</taxon>
    </lineage>
</organism>
<dbReference type="InterPro" id="IPR036737">
    <property type="entry name" value="OmpA-like_sf"/>
</dbReference>
<dbReference type="InterPro" id="IPR006664">
    <property type="entry name" value="OMP_bac"/>
</dbReference>